<gene>
    <name evidence="3" type="ORF">FCM35_KLT09450</name>
</gene>
<dbReference type="Proteomes" id="UP000623129">
    <property type="component" value="Unassembled WGS sequence"/>
</dbReference>
<dbReference type="Gene3D" id="3.60.40.10">
    <property type="entry name" value="PPM-type phosphatase domain"/>
    <property type="match status" value="1"/>
</dbReference>
<accession>A0A833RK36</accession>
<dbReference type="AlphaFoldDB" id="A0A833RK36"/>
<evidence type="ECO:0000256" key="1">
    <source>
        <dbReference type="ARBA" id="ARBA00013081"/>
    </source>
</evidence>
<evidence type="ECO:0000256" key="2">
    <source>
        <dbReference type="SAM" id="MobiDB-lite"/>
    </source>
</evidence>
<evidence type="ECO:0000313" key="4">
    <source>
        <dbReference type="Proteomes" id="UP000623129"/>
    </source>
</evidence>
<dbReference type="InterPro" id="IPR036457">
    <property type="entry name" value="PPM-type-like_dom_sf"/>
</dbReference>
<protein>
    <recommendedName>
        <fullName evidence="1">protein-serine/threonine phosphatase</fullName>
        <ecNumber evidence="1">3.1.3.16</ecNumber>
    </recommendedName>
</protein>
<reference evidence="3" key="1">
    <citation type="submission" date="2020-01" db="EMBL/GenBank/DDBJ databases">
        <title>Genome sequence of Kobresia littledalei, the first chromosome-level genome in the family Cyperaceae.</title>
        <authorList>
            <person name="Qu G."/>
        </authorList>
    </citation>
    <scope>NUCLEOTIDE SEQUENCE</scope>
    <source>
        <strain evidence="3">C.B.Clarke</strain>
        <tissue evidence="3">Leaf</tissue>
    </source>
</reference>
<keyword evidence="4" id="KW-1185">Reference proteome</keyword>
<comment type="caution">
    <text evidence="3">The sequence shown here is derived from an EMBL/GenBank/DDBJ whole genome shotgun (WGS) entry which is preliminary data.</text>
</comment>
<organism evidence="3 4">
    <name type="scientific">Carex littledalei</name>
    <dbReference type="NCBI Taxonomy" id="544730"/>
    <lineage>
        <taxon>Eukaryota</taxon>
        <taxon>Viridiplantae</taxon>
        <taxon>Streptophyta</taxon>
        <taxon>Embryophyta</taxon>
        <taxon>Tracheophyta</taxon>
        <taxon>Spermatophyta</taxon>
        <taxon>Magnoliopsida</taxon>
        <taxon>Liliopsida</taxon>
        <taxon>Poales</taxon>
        <taxon>Cyperaceae</taxon>
        <taxon>Cyperoideae</taxon>
        <taxon>Cariceae</taxon>
        <taxon>Carex</taxon>
        <taxon>Carex subgen. Euthyceras</taxon>
    </lineage>
</organism>
<name>A0A833RK36_9POAL</name>
<feature type="region of interest" description="Disordered" evidence="2">
    <location>
        <begin position="1"/>
        <end position="27"/>
    </location>
</feature>
<dbReference type="GO" id="GO:0004722">
    <property type="term" value="F:protein serine/threonine phosphatase activity"/>
    <property type="evidence" value="ECO:0007669"/>
    <property type="project" value="UniProtKB-EC"/>
</dbReference>
<dbReference type="OrthoDB" id="10264738at2759"/>
<dbReference type="SUPFAM" id="SSF81606">
    <property type="entry name" value="PP2C-like"/>
    <property type="match status" value="1"/>
</dbReference>
<proteinExistence type="predicted"/>
<dbReference type="EMBL" id="SWLB01000002">
    <property type="protein sequence ID" value="KAF3340606.1"/>
    <property type="molecule type" value="Genomic_DNA"/>
</dbReference>
<feature type="compositionally biased region" description="Polar residues" evidence="2">
    <location>
        <begin position="1"/>
        <end position="16"/>
    </location>
</feature>
<dbReference type="EC" id="3.1.3.16" evidence="1"/>
<sequence>MGQISNLLNGLVNSMSPRKEKKGQQEEELRKEIVLKSSGWVDGTGSNCFVSVYTQTGQKGVNQDRSIVWEGFGCQDDTIFCGVFDGHGQWGHYVAKHVREAIPASLGLFFVIGRRQMQKNPSKPTVCYR</sequence>
<evidence type="ECO:0000313" key="3">
    <source>
        <dbReference type="EMBL" id="KAF3340606.1"/>
    </source>
</evidence>